<dbReference type="Pfam" id="PF02579">
    <property type="entry name" value="Nitro_FeMo-Co"/>
    <property type="match status" value="1"/>
</dbReference>
<dbReference type="EMBL" id="NIBG01000003">
    <property type="protein sequence ID" value="PAB60416.1"/>
    <property type="molecule type" value="Genomic_DNA"/>
</dbReference>
<dbReference type="Proteomes" id="UP000216024">
    <property type="component" value="Unassembled WGS sequence"/>
</dbReference>
<dbReference type="PANTHER" id="PTHR42983">
    <property type="entry name" value="DINITROGENASE IRON-MOLYBDENUM COFACTOR PROTEIN-RELATED"/>
    <property type="match status" value="1"/>
</dbReference>
<dbReference type="RefSeq" id="WP_095131903.1">
    <property type="nucleotide sequence ID" value="NZ_NIBG01000003.1"/>
</dbReference>
<evidence type="ECO:0000313" key="2">
    <source>
        <dbReference type="EMBL" id="PAB60416.1"/>
    </source>
</evidence>
<sequence length="126" mass="13814">MKIAITCVKKDKDSMIDERFGRCNYFTIYDTESKSFEHVENKGVTSAQGAGIAAGQQLLDHGVEALITGHVGPNAMKILQSGNVSIYKCSGKNIKEEIDLLLDNKLENINNAVPPHSGMRNRHGRA</sequence>
<dbReference type="InterPro" id="IPR003731">
    <property type="entry name" value="Di-Nase_FeMo-co_biosynth"/>
</dbReference>
<dbReference type="SUPFAM" id="SSF53146">
    <property type="entry name" value="Nitrogenase accessory factor-like"/>
    <property type="match status" value="1"/>
</dbReference>
<name>A0A267MLK0_9FIRM</name>
<reference evidence="2 3" key="1">
    <citation type="submission" date="2017-06" db="EMBL/GenBank/DDBJ databases">
        <title>Draft genome sequence of anaerobic fermentative bacterium Anaeromicrobium sediminis DY2726D isolated from West Pacific Ocean sediments.</title>
        <authorList>
            <person name="Zeng X."/>
        </authorList>
    </citation>
    <scope>NUCLEOTIDE SEQUENCE [LARGE SCALE GENOMIC DNA]</scope>
    <source>
        <strain evidence="2 3">DY2726D</strain>
    </source>
</reference>
<dbReference type="AlphaFoldDB" id="A0A267MLK0"/>
<gene>
    <name evidence="2" type="ORF">CCE28_05845</name>
</gene>
<feature type="domain" description="Dinitrogenase iron-molybdenum cofactor biosynthesis" evidence="1">
    <location>
        <begin position="13"/>
        <end position="101"/>
    </location>
</feature>
<dbReference type="Gene3D" id="3.30.420.130">
    <property type="entry name" value="Dinitrogenase iron-molybdenum cofactor biosynthesis domain"/>
    <property type="match status" value="1"/>
</dbReference>
<comment type="caution">
    <text evidence="2">The sequence shown here is derived from an EMBL/GenBank/DDBJ whole genome shotgun (WGS) entry which is preliminary data.</text>
</comment>
<dbReference type="CDD" id="cd00851">
    <property type="entry name" value="MTH1175"/>
    <property type="match status" value="1"/>
</dbReference>
<evidence type="ECO:0000259" key="1">
    <source>
        <dbReference type="Pfam" id="PF02579"/>
    </source>
</evidence>
<organism evidence="2 3">
    <name type="scientific">Anaeromicrobium sediminis</name>
    <dbReference type="NCBI Taxonomy" id="1478221"/>
    <lineage>
        <taxon>Bacteria</taxon>
        <taxon>Bacillati</taxon>
        <taxon>Bacillota</taxon>
        <taxon>Clostridia</taxon>
        <taxon>Peptostreptococcales</taxon>
        <taxon>Thermotaleaceae</taxon>
        <taxon>Anaeromicrobium</taxon>
    </lineage>
</organism>
<protein>
    <recommendedName>
        <fullName evidence="1">Dinitrogenase iron-molybdenum cofactor biosynthesis domain-containing protein</fullName>
    </recommendedName>
</protein>
<proteinExistence type="predicted"/>
<dbReference type="InterPro" id="IPR033913">
    <property type="entry name" value="MTH1175_dom"/>
</dbReference>
<dbReference type="PANTHER" id="PTHR42983:SF1">
    <property type="entry name" value="IRON-MOLYBDENUM PROTEIN"/>
    <property type="match status" value="1"/>
</dbReference>
<keyword evidence="3" id="KW-1185">Reference proteome</keyword>
<accession>A0A267MLK0</accession>
<dbReference type="OrthoDB" id="9807451at2"/>
<dbReference type="InterPro" id="IPR036105">
    <property type="entry name" value="DiNase_FeMo-co_biosyn_sf"/>
</dbReference>
<evidence type="ECO:0000313" key="3">
    <source>
        <dbReference type="Proteomes" id="UP000216024"/>
    </source>
</evidence>